<organism evidence="3 4">
    <name type="scientific">Streblomastix strix</name>
    <dbReference type="NCBI Taxonomy" id="222440"/>
    <lineage>
        <taxon>Eukaryota</taxon>
        <taxon>Metamonada</taxon>
        <taxon>Preaxostyla</taxon>
        <taxon>Oxymonadida</taxon>
        <taxon>Streblomastigidae</taxon>
        <taxon>Streblomastix</taxon>
    </lineage>
</organism>
<dbReference type="AlphaFoldDB" id="A0A5J4PVI7"/>
<feature type="region of interest" description="Disordered" evidence="2">
    <location>
        <begin position="92"/>
        <end position="126"/>
    </location>
</feature>
<dbReference type="Proteomes" id="UP000324800">
    <property type="component" value="Unassembled WGS sequence"/>
</dbReference>
<reference evidence="3 4" key="1">
    <citation type="submission" date="2019-03" db="EMBL/GenBank/DDBJ databases">
        <title>Single cell metagenomics reveals metabolic interactions within the superorganism composed of flagellate Streblomastix strix and complex community of Bacteroidetes bacteria on its surface.</title>
        <authorList>
            <person name="Treitli S.C."/>
            <person name="Kolisko M."/>
            <person name="Husnik F."/>
            <person name="Keeling P."/>
            <person name="Hampl V."/>
        </authorList>
    </citation>
    <scope>NUCLEOTIDE SEQUENCE [LARGE SCALE GENOMIC DNA]</scope>
    <source>
        <strain evidence="3">ST1C</strain>
    </source>
</reference>
<feature type="coiled-coil region" evidence="1">
    <location>
        <begin position="58"/>
        <end position="87"/>
    </location>
</feature>
<keyword evidence="1" id="KW-0175">Coiled coil</keyword>
<comment type="caution">
    <text evidence="3">The sequence shown here is derived from an EMBL/GenBank/DDBJ whole genome shotgun (WGS) entry which is preliminary data.</text>
</comment>
<dbReference type="EMBL" id="SNRW01048615">
    <property type="protein sequence ID" value="KAA6312801.1"/>
    <property type="molecule type" value="Genomic_DNA"/>
</dbReference>
<feature type="compositionally biased region" description="Low complexity" evidence="2">
    <location>
        <begin position="110"/>
        <end position="126"/>
    </location>
</feature>
<feature type="non-terminal residue" evidence="3">
    <location>
        <position position="172"/>
    </location>
</feature>
<evidence type="ECO:0000313" key="4">
    <source>
        <dbReference type="Proteomes" id="UP000324800"/>
    </source>
</evidence>
<evidence type="ECO:0000313" key="3">
    <source>
        <dbReference type="EMBL" id="KAA6312801.1"/>
    </source>
</evidence>
<sequence>MINNSVGIGDPSFVAITNVNAQIASGIYNYQDVQPYRNFNALANQESQDLVNKEQPTNEKLQRQINIEEANENEKELELEQDKEFQTVYEQEQLDDDTLLGVPSAPPIAAPQQTQQPQQQPSLLQEDAQQQQIENLQVQQMIDKNRAMNYKLGSMDWGLNSINAVQFPQKKV</sequence>
<protein>
    <submittedName>
        <fullName evidence="3">Uncharacterized protein</fullName>
    </submittedName>
</protein>
<name>A0A5J4PVI7_9EUKA</name>
<proteinExistence type="predicted"/>
<evidence type="ECO:0000256" key="2">
    <source>
        <dbReference type="SAM" id="MobiDB-lite"/>
    </source>
</evidence>
<evidence type="ECO:0000256" key="1">
    <source>
        <dbReference type="SAM" id="Coils"/>
    </source>
</evidence>
<accession>A0A5J4PVI7</accession>
<gene>
    <name evidence="3" type="ORF">EZS28_055863</name>
</gene>